<feature type="chain" id="PRO_5045536792" description="Beta-mannosidase B" evidence="13">
    <location>
        <begin position="29"/>
        <end position="880"/>
    </location>
</feature>
<proteinExistence type="inferred from homology"/>
<dbReference type="SUPFAM" id="SSF51445">
    <property type="entry name" value="(Trans)glycosidases"/>
    <property type="match status" value="1"/>
</dbReference>
<comment type="subcellular location">
    <subcellularLocation>
        <location evidence="2">Secreted</location>
    </subcellularLocation>
</comment>
<dbReference type="Gene3D" id="3.20.20.80">
    <property type="entry name" value="Glycosidases"/>
    <property type="match status" value="1"/>
</dbReference>
<dbReference type="EC" id="3.2.1.25" evidence="5"/>
<evidence type="ECO:0000256" key="4">
    <source>
        <dbReference type="ARBA" id="ARBA00011738"/>
    </source>
</evidence>
<dbReference type="InterPro" id="IPR013783">
    <property type="entry name" value="Ig-like_fold"/>
</dbReference>
<gene>
    <name evidence="18" type="ORF">ACFSDX_22155</name>
</gene>
<name>A0ABW4QZU5_9BACT</name>
<keyword evidence="19" id="KW-1185">Reference proteome</keyword>
<organism evidence="18 19">
    <name type="scientific">Hymenobacter bucti</name>
    <dbReference type="NCBI Taxonomy" id="1844114"/>
    <lineage>
        <taxon>Bacteria</taxon>
        <taxon>Pseudomonadati</taxon>
        <taxon>Bacteroidota</taxon>
        <taxon>Cytophagia</taxon>
        <taxon>Cytophagales</taxon>
        <taxon>Hymenobacteraceae</taxon>
        <taxon>Hymenobacter</taxon>
    </lineage>
</organism>
<comment type="similarity">
    <text evidence="10">Belongs to the glycosyl hydrolase 2 family. Beta-mannosidase B subfamily.</text>
</comment>
<evidence type="ECO:0000259" key="14">
    <source>
        <dbReference type="Pfam" id="PF00703"/>
    </source>
</evidence>
<keyword evidence="6" id="KW-0964">Secreted</keyword>
<evidence type="ECO:0000256" key="1">
    <source>
        <dbReference type="ARBA" id="ARBA00000829"/>
    </source>
</evidence>
<evidence type="ECO:0000256" key="7">
    <source>
        <dbReference type="ARBA" id="ARBA00022801"/>
    </source>
</evidence>
<dbReference type="InterPro" id="IPR008979">
    <property type="entry name" value="Galactose-bd-like_sf"/>
</dbReference>
<comment type="subunit">
    <text evidence="4">Homodimer.</text>
</comment>
<evidence type="ECO:0000256" key="5">
    <source>
        <dbReference type="ARBA" id="ARBA00012754"/>
    </source>
</evidence>
<dbReference type="PANTHER" id="PTHR43730:SF1">
    <property type="entry name" value="BETA-MANNOSIDASE"/>
    <property type="match status" value="1"/>
</dbReference>
<dbReference type="InterPro" id="IPR041625">
    <property type="entry name" value="Beta-mannosidase_Ig"/>
</dbReference>
<dbReference type="GO" id="GO:0016787">
    <property type="term" value="F:hydrolase activity"/>
    <property type="evidence" value="ECO:0007669"/>
    <property type="project" value="UniProtKB-KW"/>
</dbReference>
<dbReference type="EMBL" id="JBHUFD010000018">
    <property type="protein sequence ID" value="MFD1875153.1"/>
    <property type="molecule type" value="Genomic_DNA"/>
</dbReference>
<dbReference type="InterPro" id="IPR041447">
    <property type="entry name" value="Mannosidase_ig"/>
</dbReference>
<evidence type="ECO:0000256" key="12">
    <source>
        <dbReference type="ARBA" id="ARBA00041614"/>
    </source>
</evidence>
<evidence type="ECO:0000256" key="6">
    <source>
        <dbReference type="ARBA" id="ARBA00022525"/>
    </source>
</evidence>
<dbReference type="SUPFAM" id="SSF49303">
    <property type="entry name" value="beta-Galactosidase/glucuronidase domain"/>
    <property type="match status" value="3"/>
</dbReference>
<keyword evidence="7 18" id="KW-0378">Hydrolase</keyword>
<evidence type="ECO:0000256" key="8">
    <source>
        <dbReference type="ARBA" id="ARBA00023180"/>
    </source>
</evidence>
<evidence type="ECO:0000256" key="11">
    <source>
        <dbReference type="ARBA" id="ARBA00041069"/>
    </source>
</evidence>
<dbReference type="Gene3D" id="2.60.120.260">
    <property type="entry name" value="Galactose-binding domain-like"/>
    <property type="match status" value="1"/>
</dbReference>
<dbReference type="InterPro" id="IPR017853">
    <property type="entry name" value="GH"/>
</dbReference>
<keyword evidence="8" id="KW-0325">Glycoprotein</keyword>
<dbReference type="RefSeq" id="WP_382317573.1">
    <property type="nucleotide sequence ID" value="NZ_JBHUFD010000018.1"/>
</dbReference>
<dbReference type="InterPro" id="IPR054593">
    <property type="entry name" value="Beta-mannosidase-like_N2"/>
</dbReference>
<feature type="domain" description="Beta-mannosidase-like galactose-binding" evidence="17">
    <location>
        <begin position="50"/>
        <end position="229"/>
    </location>
</feature>
<feature type="domain" description="Beta-mannosidase Ig-fold" evidence="15">
    <location>
        <begin position="798"/>
        <end position="878"/>
    </location>
</feature>
<comment type="pathway">
    <text evidence="3">Glycan metabolism; N-glycan degradation.</text>
</comment>
<evidence type="ECO:0000256" key="10">
    <source>
        <dbReference type="ARBA" id="ARBA00038429"/>
    </source>
</evidence>
<dbReference type="PANTHER" id="PTHR43730">
    <property type="entry name" value="BETA-MANNOSIDASE"/>
    <property type="match status" value="1"/>
</dbReference>
<dbReference type="Pfam" id="PF00703">
    <property type="entry name" value="Glyco_hydro_2"/>
    <property type="match status" value="1"/>
</dbReference>
<reference evidence="19" key="1">
    <citation type="journal article" date="2019" name="Int. J. Syst. Evol. Microbiol.">
        <title>The Global Catalogue of Microorganisms (GCM) 10K type strain sequencing project: providing services to taxonomists for standard genome sequencing and annotation.</title>
        <authorList>
            <consortium name="The Broad Institute Genomics Platform"/>
            <consortium name="The Broad Institute Genome Sequencing Center for Infectious Disease"/>
            <person name="Wu L."/>
            <person name="Ma J."/>
        </authorList>
    </citation>
    <scope>NUCLEOTIDE SEQUENCE [LARGE SCALE GENOMIC DNA]</scope>
    <source>
        <strain evidence="19">CGMCC 1.15795</strain>
    </source>
</reference>
<dbReference type="SUPFAM" id="SSF49785">
    <property type="entry name" value="Galactose-binding domain-like"/>
    <property type="match status" value="1"/>
</dbReference>
<dbReference type="Pfam" id="PF22666">
    <property type="entry name" value="Glyco_hydro_2_N2"/>
    <property type="match status" value="1"/>
</dbReference>
<evidence type="ECO:0000256" key="3">
    <source>
        <dbReference type="ARBA" id="ARBA00004740"/>
    </source>
</evidence>
<evidence type="ECO:0000313" key="18">
    <source>
        <dbReference type="EMBL" id="MFD1875153.1"/>
    </source>
</evidence>
<sequence>MRFFSISARRLASLASFAVLTSQLPAAAQQTNLATRSDGGKTTQPILTGWRFHQAGKDNWAPATVPGCVHTDLLATKQIEDPLYRDNEMKQQWIGKADWDYETTFDVAPATLQRQHLELVFKGLDTYADVTLNGQAILHTDNMFREWRAEVKPRLKATSNRLLIHFRSPLNEVADLPKKYGYNLFAINDEQAMGIVGDKGPVLSPYTRKAPYHYGWDWGPRFVGAGIWQPVQLEGWDAAKITDFHVVQRQLSAQAAQLSLVVEYEGAAAASGPATLVLETTGPTGQAGPRLEQAVTLQPNRHEVTAELRLDNPQRWFPVGYGGQPLYSFKARLVQGGKAVDEARTRIGLRTIELHREKDTYGKSFEFIVNGIPIFAKGVNWIPADIFQTRVTNPRYHKLLQAAKDCNMNMVRVWGGGIYENQYFYDTCDEMGLLVWQDFLFACSFYPGDEAFNNNVRAELTYQVRRLRDHPSIAIWVGNNENEVAWQQWGVPEKMGSHKLDVWSNYLKLYRDLIPTILKTEDPSRPYVSSSPSSDFEDMAGSQTTGDMHYWDVWGGTAPLSDYEKQTPRFMSEYGFQSFPELKSVQQFTVPADHDIASPVMKEHQRSAVGNPRLQEYLLRDYKAPKDFASFLYVSQVLQAQAIKLAAEHLRRNRPRTMGSMYWQLDDCWGVASWSSIDYYGRWKALQYYAKRFYSPVLVSPHEEGENVRIYVVSDQQAATPATLNVRLLDFNGKVLYKQSAALQVEPLTSKVYLDIPKAKLLKGQDSKKVVLSCELQAGGTTLSTNTHYFALPKEMALPKANITATWQPATDSTYQVTLKSKTLAREVWLSLAQGDGFFGDNYFDLLPGETKVLTFKSEGAISVAELRKQMVVRTLPDAF</sequence>
<dbReference type="InterPro" id="IPR036156">
    <property type="entry name" value="Beta-gal/glucu_dom_sf"/>
</dbReference>
<dbReference type="Gene3D" id="2.60.40.10">
    <property type="entry name" value="Immunoglobulins"/>
    <property type="match status" value="3"/>
</dbReference>
<dbReference type="Pfam" id="PF17753">
    <property type="entry name" value="Ig_mannosidase"/>
    <property type="match status" value="1"/>
</dbReference>
<evidence type="ECO:0000259" key="16">
    <source>
        <dbReference type="Pfam" id="PF17786"/>
    </source>
</evidence>
<comment type="caution">
    <text evidence="18">The sequence shown here is derived from an EMBL/GenBank/DDBJ whole genome shotgun (WGS) entry which is preliminary data.</text>
</comment>
<dbReference type="Pfam" id="PF17786">
    <property type="entry name" value="Mannosidase_ig"/>
    <property type="match status" value="1"/>
</dbReference>
<evidence type="ECO:0000256" key="2">
    <source>
        <dbReference type="ARBA" id="ARBA00004613"/>
    </source>
</evidence>
<evidence type="ECO:0000256" key="9">
    <source>
        <dbReference type="ARBA" id="ARBA00023295"/>
    </source>
</evidence>
<keyword evidence="9" id="KW-0326">Glycosidase</keyword>
<dbReference type="InterPro" id="IPR006102">
    <property type="entry name" value="Ig-like_GH2"/>
</dbReference>
<feature type="domain" description="Mannosidase Ig/CBM-like" evidence="16">
    <location>
        <begin position="707"/>
        <end position="795"/>
    </location>
</feature>
<evidence type="ECO:0000256" key="13">
    <source>
        <dbReference type="SAM" id="SignalP"/>
    </source>
</evidence>
<dbReference type="InterPro" id="IPR050887">
    <property type="entry name" value="Beta-mannosidase_GH2"/>
</dbReference>
<keyword evidence="13" id="KW-0732">Signal</keyword>
<accession>A0ABW4QZU5</accession>
<feature type="domain" description="Glycoside hydrolase family 2 immunoglobulin-like beta-sandwich" evidence="14">
    <location>
        <begin position="240"/>
        <end position="350"/>
    </location>
</feature>
<evidence type="ECO:0000259" key="17">
    <source>
        <dbReference type="Pfam" id="PF22666"/>
    </source>
</evidence>
<feature type="signal peptide" evidence="13">
    <location>
        <begin position="1"/>
        <end position="28"/>
    </location>
</feature>
<evidence type="ECO:0000313" key="19">
    <source>
        <dbReference type="Proteomes" id="UP001597197"/>
    </source>
</evidence>
<dbReference type="Proteomes" id="UP001597197">
    <property type="component" value="Unassembled WGS sequence"/>
</dbReference>
<evidence type="ECO:0000259" key="15">
    <source>
        <dbReference type="Pfam" id="PF17753"/>
    </source>
</evidence>
<protein>
    <recommendedName>
        <fullName evidence="11">Beta-mannosidase B</fullName>
        <ecNumber evidence="5">3.2.1.25</ecNumber>
    </recommendedName>
    <alternativeName>
        <fullName evidence="12">Mannanase B</fullName>
    </alternativeName>
</protein>
<comment type="catalytic activity">
    <reaction evidence="1">
        <text>Hydrolysis of terminal, non-reducing beta-D-mannose residues in beta-D-mannosides.</text>
        <dbReference type="EC" id="3.2.1.25"/>
    </reaction>
</comment>